<dbReference type="EMBL" id="CAXAMM010012880">
    <property type="protein sequence ID" value="CAK9029893.1"/>
    <property type="molecule type" value="Genomic_DNA"/>
</dbReference>
<dbReference type="InterPro" id="IPR008271">
    <property type="entry name" value="Ser/Thr_kinase_AS"/>
</dbReference>
<evidence type="ECO:0000256" key="7">
    <source>
        <dbReference type="RuleBase" id="RU000304"/>
    </source>
</evidence>
<evidence type="ECO:0000256" key="2">
    <source>
        <dbReference type="ARBA" id="ARBA00022679"/>
    </source>
</evidence>
<protein>
    <submittedName>
        <fullName evidence="9">Dual specificity protein kinase YAK1</fullName>
    </submittedName>
</protein>
<dbReference type="SUPFAM" id="SSF56112">
    <property type="entry name" value="Protein kinase-like (PK-like)"/>
    <property type="match status" value="1"/>
</dbReference>
<accession>A0ABP0KSN4</accession>
<keyword evidence="5 6" id="KW-0067">ATP-binding</keyword>
<comment type="similarity">
    <text evidence="7">Belongs to the protein kinase superfamily.</text>
</comment>
<dbReference type="InterPro" id="IPR011009">
    <property type="entry name" value="Kinase-like_dom_sf"/>
</dbReference>
<dbReference type="InterPro" id="IPR000719">
    <property type="entry name" value="Prot_kinase_dom"/>
</dbReference>
<dbReference type="PROSITE" id="PS00107">
    <property type="entry name" value="PROTEIN_KINASE_ATP"/>
    <property type="match status" value="1"/>
</dbReference>
<evidence type="ECO:0000313" key="9">
    <source>
        <dbReference type="EMBL" id="CAK9029893.1"/>
    </source>
</evidence>
<reference evidence="9 10" key="1">
    <citation type="submission" date="2024-02" db="EMBL/GenBank/DDBJ databases">
        <authorList>
            <person name="Chen Y."/>
            <person name="Shah S."/>
            <person name="Dougan E. K."/>
            <person name="Thang M."/>
            <person name="Chan C."/>
        </authorList>
    </citation>
    <scope>NUCLEOTIDE SEQUENCE [LARGE SCALE GENOMIC DNA]</scope>
</reference>
<feature type="binding site" evidence="6">
    <location>
        <position position="97"/>
    </location>
    <ligand>
        <name>ATP</name>
        <dbReference type="ChEBI" id="CHEBI:30616"/>
    </ligand>
</feature>
<dbReference type="Pfam" id="PF00069">
    <property type="entry name" value="Pkinase"/>
    <property type="match status" value="1"/>
</dbReference>
<feature type="non-terminal residue" evidence="9">
    <location>
        <position position="1"/>
    </location>
</feature>
<dbReference type="InterPro" id="IPR017441">
    <property type="entry name" value="Protein_kinase_ATP_BS"/>
</dbReference>
<dbReference type="PANTHER" id="PTHR24058">
    <property type="entry name" value="DUAL SPECIFICITY PROTEIN KINASE"/>
    <property type="match status" value="1"/>
</dbReference>
<dbReference type="PROSITE" id="PS00108">
    <property type="entry name" value="PROTEIN_KINASE_ST"/>
    <property type="match status" value="1"/>
</dbReference>
<dbReference type="GO" id="GO:0016301">
    <property type="term" value="F:kinase activity"/>
    <property type="evidence" value="ECO:0007669"/>
    <property type="project" value="UniProtKB-KW"/>
</dbReference>
<organism evidence="9 10">
    <name type="scientific">Durusdinium trenchii</name>
    <dbReference type="NCBI Taxonomy" id="1381693"/>
    <lineage>
        <taxon>Eukaryota</taxon>
        <taxon>Sar</taxon>
        <taxon>Alveolata</taxon>
        <taxon>Dinophyceae</taxon>
        <taxon>Suessiales</taxon>
        <taxon>Symbiodiniaceae</taxon>
        <taxon>Durusdinium</taxon>
    </lineage>
</organism>
<evidence type="ECO:0000256" key="1">
    <source>
        <dbReference type="ARBA" id="ARBA00022527"/>
    </source>
</evidence>
<comment type="caution">
    <text evidence="9">The sequence shown here is derived from an EMBL/GenBank/DDBJ whole genome shotgun (WGS) entry which is preliminary data.</text>
</comment>
<dbReference type="PROSITE" id="PS50011">
    <property type="entry name" value="PROTEIN_KINASE_DOM"/>
    <property type="match status" value="1"/>
</dbReference>
<sequence length="429" mass="48554">GTGRRAAKLSFRSPTLMACRKRAQRALQIHSECAKRARKGPSSQLFTDSTEENFLCHYGDVVVSERSRFTLLEGLGSGAFGQVVRCSANSGDQVALKILKHKDFCAEVSLEAEEEARILKELQHPHIVRMLDFFEFQGHLCIALELLGRNLYEVLVDNGTLSIKLVKDVTRQVLLALTYLEKLQVIHGDLKPENVLMVESPWGGIAEKPHFKVIDFGGARRVGDADEIVIQTLPYRAPEVLLGLPVCCVADMWSLGCISIELFVGEPVFPHTGDKDDILQGMVQLIGNIPPHMLDQGSKTSEFFERVREHKASGSRRRGARGRFFLFQWASALREALDALRARAKDAPVVYKLRRQSLTRSPPSLLGDWRARRYDLERRRWLGVPRRLRGSRLRGQLLLRRQLEQLVKRMLVLDPARRMTAFEALQTLS</sequence>
<evidence type="ECO:0000256" key="5">
    <source>
        <dbReference type="ARBA" id="ARBA00022840"/>
    </source>
</evidence>
<evidence type="ECO:0000256" key="4">
    <source>
        <dbReference type="ARBA" id="ARBA00022777"/>
    </source>
</evidence>
<gene>
    <name evidence="9" type="ORF">SCF082_LOCUS18983</name>
</gene>
<evidence type="ECO:0000256" key="6">
    <source>
        <dbReference type="PROSITE-ProRule" id="PRU10141"/>
    </source>
</evidence>
<evidence type="ECO:0000256" key="3">
    <source>
        <dbReference type="ARBA" id="ARBA00022741"/>
    </source>
</evidence>
<dbReference type="InterPro" id="IPR050494">
    <property type="entry name" value="Ser_Thr_dual-spec_kinase"/>
</dbReference>
<keyword evidence="1 7" id="KW-0723">Serine/threonine-protein kinase</keyword>
<keyword evidence="3 6" id="KW-0547">Nucleotide-binding</keyword>
<proteinExistence type="inferred from homology"/>
<keyword evidence="10" id="KW-1185">Reference proteome</keyword>
<keyword evidence="2" id="KW-0808">Transferase</keyword>
<evidence type="ECO:0000259" key="8">
    <source>
        <dbReference type="PROSITE" id="PS50011"/>
    </source>
</evidence>
<dbReference type="SMART" id="SM00220">
    <property type="entry name" value="S_TKc"/>
    <property type="match status" value="1"/>
</dbReference>
<keyword evidence="4 9" id="KW-0418">Kinase</keyword>
<dbReference type="Proteomes" id="UP001642464">
    <property type="component" value="Unassembled WGS sequence"/>
</dbReference>
<feature type="domain" description="Protein kinase" evidence="8">
    <location>
        <begin position="69"/>
        <end position="429"/>
    </location>
</feature>
<name>A0ABP0KSN4_9DINO</name>
<dbReference type="Gene3D" id="1.10.510.10">
    <property type="entry name" value="Transferase(Phosphotransferase) domain 1"/>
    <property type="match status" value="1"/>
</dbReference>
<dbReference type="Gene3D" id="3.30.200.20">
    <property type="entry name" value="Phosphorylase Kinase, domain 1"/>
    <property type="match status" value="1"/>
</dbReference>
<evidence type="ECO:0000313" key="10">
    <source>
        <dbReference type="Proteomes" id="UP001642464"/>
    </source>
</evidence>